<protein>
    <recommendedName>
        <fullName evidence="5">DUF5683 domain-containing protein</fullName>
    </recommendedName>
</protein>
<evidence type="ECO:0000313" key="4">
    <source>
        <dbReference type="Proteomes" id="UP000178606"/>
    </source>
</evidence>
<evidence type="ECO:0000256" key="2">
    <source>
        <dbReference type="SAM" id="SignalP"/>
    </source>
</evidence>
<accession>A0A1F6CIF0</accession>
<dbReference type="EMBL" id="MFKF01000240">
    <property type="protein sequence ID" value="OGG49023.1"/>
    <property type="molecule type" value="Genomic_DNA"/>
</dbReference>
<organism evidence="3 4">
    <name type="scientific">Handelsmanbacteria sp. (strain RIFCSPLOWO2_12_FULL_64_10)</name>
    <dbReference type="NCBI Taxonomy" id="1817868"/>
    <lineage>
        <taxon>Bacteria</taxon>
        <taxon>Candidatus Handelsmaniibacteriota</taxon>
    </lineage>
</organism>
<dbReference type="AlphaFoldDB" id="A0A1F6CIF0"/>
<feature type="transmembrane region" description="Helical" evidence="1">
    <location>
        <begin position="91"/>
        <end position="110"/>
    </location>
</feature>
<feature type="signal peptide" evidence="2">
    <location>
        <begin position="1"/>
        <end position="22"/>
    </location>
</feature>
<keyword evidence="2" id="KW-0732">Signal</keyword>
<comment type="caution">
    <text evidence="3">The sequence shown here is derived from an EMBL/GenBank/DDBJ whole genome shotgun (WGS) entry which is preliminary data.</text>
</comment>
<keyword evidence="1" id="KW-0472">Membrane</keyword>
<keyword evidence="1" id="KW-1133">Transmembrane helix</keyword>
<reference evidence="3 4" key="1">
    <citation type="journal article" date="2016" name="Nat. Commun.">
        <title>Thousands of microbial genomes shed light on interconnected biogeochemical processes in an aquifer system.</title>
        <authorList>
            <person name="Anantharaman K."/>
            <person name="Brown C.T."/>
            <person name="Hug L.A."/>
            <person name="Sharon I."/>
            <person name="Castelle C.J."/>
            <person name="Probst A.J."/>
            <person name="Thomas B.C."/>
            <person name="Singh A."/>
            <person name="Wilkins M.J."/>
            <person name="Karaoz U."/>
            <person name="Brodie E.L."/>
            <person name="Williams K.H."/>
            <person name="Hubbard S.S."/>
            <person name="Banfield J.F."/>
        </authorList>
    </citation>
    <scope>NUCLEOTIDE SEQUENCE [LARGE SCALE GENOMIC DNA]</scope>
    <source>
        <strain evidence="4">RIFCSPLOWO2_12_FULL_64_10</strain>
    </source>
</reference>
<sequence>MSLGLRSVVAAILAGAVLLSTAAPARADAGSFLYSRKFYGALSLASSAFFFKEAYDARREANRNYKSYKIADTPQQATLFYNESKRGDTRMALMLGLGAGTMAYGVYLLFIDRGGDDLDKAIKGKEKQISFKGIGMDVQGDAQARGVKVHLNRKF</sequence>
<gene>
    <name evidence="3" type="ORF">A3F84_14400</name>
</gene>
<evidence type="ECO:0000313" key="3">
    <source>
        <dbReference type="EMBL" id="OGG49023.1"/>
    </source>
</evidence>
<keyword evidence="1" id="KW-0812">Transmembrane</keyword>
<proteinExistence type="predicted"/>
<evidence type="ECO:0000256" key="1">
    <source>
        <dbReference type="SAM" id="Phobius"/>
    </source>
</evidence>
<name>A0A1F6CIF0_HANXR</name>
<dbReference type="Proteomes" id="UP000178606">
    <property type="component" value="Unassembled WGS sequence"/>
</dbReference>
<feature type="chain" id="PRO_5009523410" description="DUF5683 domain-containing protein" evidence="2">
    <location>
        <begin position="23"/>
        <end position="155"/>
    </location>
</feature>
<evidence type="ECO:0008006" key="5">
    <source>
        <dbReference type="Google" id="ProtNLM"/>
    </source>
</evidence>